<keyword evidence="3" id="KW-1185">Reference proteome</keyword>
<name>A0A4Z2HCG7_9TELE</name>
<feature type="transmembrane region" description="Helical" evidence="1">
    <location>
        <begin position="50"/>
        <end position="69"/>
    </location>
</feature>
<keyword evidence="1" id="KW-0472">Membrane</keyword>
<dbReference type="EMBL" id="SRLO01000278">
    <property type="protein sequence ID" value="TNN63210.1"/>
    <property type="molecule type" value="Genomic_DNA"/>
</dbReference>
<evidence type="ECO:0000313" key="2">
    <source>
        <dbReference type="EMBL" id="TNN63210.1"/>
    </source>
</evidence>
<evidence type="ECO:0000313" key="3">
    <source>
        <dbReference type="Proteomes" id="UP000314294"/>
    </source>
</evidence>
<organism evidence="2 3">
    <name type="scientific">Liparis tanakae</name>
    <name type="common">Tanaka's snailfish</name>
    <dbReference type="NCBI Taxonomy" id="230148"/>
    <lineage>
        <taxon>Eukaryota</taxon>
        <taxon>Metazoa</taxon>
        <taxon>Chordata</taxon>
        <taxon>Craniata</taxon>
        <taxon>Vertebrata</taxon>
        <taxon>Euteleostomi</taxon>
        <taxon>Actinopterygii</taxon>
        <taxon>Neopterygii</taxon>
        <taxon>Teleostei</taxon>
        <taxon>Neoteleostei</taxon>
        <taxon>Acanthomorphata</taxon>
        <taxon>Eupercaria</taxon>
        <taxon>Perciformes</taxon>
        <taxon>Cottioidei</taxon>
        <taxon>Cottales</taxon>
        <taxon>Liparidae</taxon>
        <taxon>Liparis</taxon>
    </lineage>
</organism>
<protein>
    <submittedName>
        <fullName evidence="2">Uncharacterized protein</fullName>
    </submittedName>
</protein>
<reference evidence="2 3" key="1">
    <citation type="submission" date="2019-03" db="EMBL/GenBank/DDBJ databases">
        <title>First draft genome of Liparis tanakae, snailfish: a comprehensive survey of snailfish specific genes.</title>
        <authorList>
            <person name="Kim W."/>
            <person name="Song I."/>
            <person name="Jeong J.-H."/>
            <person name="Kim D."/>
            <person name="Kim S."/>
            <person name="Ryu S."/>
            <person name="Song J.Y."/>
            <person name="Lee S.K."/>
        </authorList>
    </citation>
    <scope>NUCLEOTIDE SEQUENCE [LARGE SCALE GENOMIC DNA]</scope>
    <source>
        <tissue evidence="2">Muscle</tissue>
    </source>
</reference>
<evidence type="ECO:0000256" key="1">
    <source>
        <dbReference type="SAM" id="Phobius"/>
    </source>
</evidence>
<comment type="caution">
    <text evidence="2">The sequence shown here is derived from an EMBL/GenBank/DDBJ whole genome shotgun (WGS) entry which is preliminary data.</text>
</comment>
<dbReference type="AlphaFoldDB" id="A0A4Z2HCG7"/>
<dbReference type="Proteomes" id="UP000314294">
    <property type="component" value="Unassembled WGS sequence"/>
</dbReference>
<sequence length="86" mass="9606">MPSESDACQSIVPRSSSSVFFLSSICLTYISQMRSVNARFFVKFLLDLLIQNIVVFLPTLCCGLAALFLRGELQLHGTKYRISPIC</sequence>
<keyword evidence="1" id="KW-1133">Transmembrane helix</keyword>
<gene>
    <name evidence="2" type="ORF">EYF80_026553</name>
</gene>
<proteinExistence type="predicted"/>
<accession>A0A4Z2HCG7</accession>
<keyword evidence="1" id="KW-0812">Transmembrane</keyword>